<feature type="transmembrane region" description="Helical" evidence="5">
    <location>
        <begin position="273"/>
        <end position="291"/>
    </location>
</feature>
<evidence type="ECO:0000256" key="5">
    <source>
        <dbReference type="SAM" id="Phobius"/>
    </source>
</evidence>
<dbReference type="InterPro" id="IPR000620">
    <property type="entry name" value="EamA_dom"/>
</dbReference>
<feature type="domain" description="EamA" evidence="6">
    <location>
        <begin position="159"/>
        <end position="290"/>
    </location>
</feature>
<gene>
    <name evidence="7" type="ORF">MGWOODY_XGa2218</name>
</gene>
<sequence length="304" mass="33211">MNTLTQKSPLFNAIAIILLAIFLFDVMGAIIKHLGARYPAQQLSMLRNVFGLIPSVLVLFYSRDWRESGRPVRLVQWKLAIARGGFVTIAQFCFYLSLIHLEFATASTIAFSGALFVTLLSIPILGHRVGIWRWSAVGTGFVGIVLVMRPDAGSFNVYALLPVCAALGYAASSVTAQLFDKSVSTALINLYALAGALTGAVVLVVFTGGYVEVATYQDWLWLLAMGVAGGSAVFCLVTAYRLTAPSNLAPFEYFSIPFAFFLGWMFFDESPFHRLIPGVFLIVGGGLLIVWRQRKAKTGDPLYD</sequence>
<dbReference type="Pfam" id="PF00892">
    <property type="entry name" value="EamA"/>
    <property type="match status" value="2"/>
</dbReference>
<feature type="transmembrane region" description="Helical" evidence="5">
    <location>
        <begin position="219"/>
        <end position="239"/>
    </location>
</feature>
<organism evidence="7">
    <name type="scientific">hydrothermal vent metagenome</name>
    <dbReference type="NCBI Taxonomy" id="652676"/>
    <lineage>
        <taxon>unclassified sequences</taxon>
        <taxon>metagenomes</taxon>
        <taxon>ecological metagenomes</taxon>
    </lineage>
</organism>
<dbReference type="SUPFAM" id="SSF103481">
    <property type="entry name" value="Multidrug resistance efflux transporter EmrE"/>
    <property type="match status" value="2"/>
</dbReference>
<evidence type="ECO:0000256" key="4">
    <source>
        <dbReference type="ARBA" id="ARBA00023136"/>
    </source>
</evidence>
<dbReference type="GO" id="GO:0016020">
    <property type="term" value="C:membrane"/>
    <property type="evidence" value="ECO:0007669"/>
    <property type="project" value="UniProtKB-SubCell"/>
</dbReference>
<evidence type="ECO:0000313" key="7">
    <source>
        <dbReference type="EMBL" id="CUS55150.1"/>
    </source>
</evidence>
<proteinExistence type="predicted"/>
<feature type="transmembrane region" description="Helical" evidence="5">
    <location>
        <begin position="103"/>
        <end position="124"/>
    </location>
</feature>
<evidence type="ECO:0000259" key="6">
    <source>
        <dbReference type="Pfam" id="PF00892"/>
    </source>
</evidence>
<keyword evidence="2 5" id="KW-0812">Transmembrane</keyword>
<name>A0A160TUS2_9ZZZZ</name>
<keyword evidence="4 5" id="KW-0472">Membrane</keyword>
<evidence type="ECO:0000256" key="3">
    <source>
        <dbReference type="ARBA" id="ARBA00022989"/>
    </source>
</evidence>
<dbReference type="InterPro" id="IPR037185">
    <property type="entry name" value="EmrE-like"/>
</dbReference>
<evidence type="ECO:0000256" key="1">
    <source>
        <dbReference type="ARBA" id="ARBA00004141"/>
    </source>
</evidence>
<feature type="transmembrane region" description="Helical" evidence="5">
    <location>
        <begin position="155"/>
        <end position="179"/>
    </location>
</feature>
<feature type="transmembrane region" description="Helical" evidence="5">
    <location>
        <begin position="251"/>
        <end position="267"/>
    </location>
</feature>
<feature type="domain" description="EamA" evidence="6">
    <location>
        <begin position="13"/>
        <end position="148"/>
    </location>
</feature>
<dbReference type="EMBL" id="CZRL01000120">
    <property type="protein sequence ID" value="CUS55150.1"/>
    <property type="molecule type" value="Genomic_DNA"/>
</dbReference>
<dbReference type="AlphaFoldDB" id="A0A160TUS2"/>
<feature type="transmembrane region" description="Helical" evidence="5">
    <location>
        <begin position="12"/>
        <end position="31"/>
    </location>
</feature>
<keyword evidence="3 5" id="KW-1133">Transmembrane helix</keyword>
<feature type="transmembrane region" description="Helical" evidence="5">
    <location>
        <begin position="74"/>
        <end position="97"/>
    </location>
</feature>
<evidence type="ECO:0000256" key="2">
    <source>
        <dbReference type="ARBA" id="ARBA00022692"/>
    </source>
</evidence>
<dbReference type="PANTHER" id="PTHR22911">
    <property type="entry name" value="ACYL-MALONYL CONDENSING ENZYME-RELATED"/>
    <property type="match status" value="1"/>
</dbReference>
<protein>
    <submittedName>
        <fullName evidence="7">Membrane protein</fullName>
    </submittedName>
</protein>
<feature type="transmembrane region" description="Helical" evidence="5">
    <location>
        <begin position="43"/>
        <end position="62"/>
    </location>
</feature>
<reference evidence="7" key="1">
    <citation type="submission" date="2015-10" db="EMBL/GenBank/DDBJ databases">
        <authorList>
            <person name="Gilbert D.G."/>
        </authorList>
    </citation>
    <scope>NUCLEOTIDE SEQUENCE</scope>
</reference>
<feature type="transmembrane region" description="Helical" evidence="5">
    <location>
        <begin position="186"/>
        <end position="207"/>
    </location>
</feature>
<accession>A0A160TUS2</accession>
<comment type="subcellular location">
    <subcellularLocation>
        <location evidence="1">Membrane</location>
        <topology evidence="1">Multi-pass membrane protein</topology>
    </subcellularLocation>
</comment>
<feature type="transmembrane region" description="Helical" evidence="5">
    <location>
        <begin position="131"/>
        <end position="149"/>
    </location>
</feature>
<dbReference type="PANTHER" id="PTHR22911:SF6">
    <property type="entry name" value="SOLUTE CARRIER FAMILY 35 MEMBER G1"/>
    <property type="match status" value="1"/>
</dbReference>